<protein>
    <submittedName>
        <fullName evidence="1">Uncharacterized protein</fullName>
    </submittedName>
</protein>
<name>A0AAE1UDR8_9EUCA</name>
<dbReference type="Proteomes" id="UP001292094">
    <property type="component" value="Unassembled WGS sequence"/>
</dbReference>
<evidence type="ECO:0000313" key="2">
    <source>
        <dbReference type="Proteomes" id="UP001292094"/>
    </source>
</evidence>
<organism evidence="1 2">
    <name type="scientific">Petrolisthes manimaculis</name>
    <dbReference type="NCBI Taxonomy" id="1843537"/>
    <lineage>
        <taxon>Eukaryota</taxon>
        <taxon>Metazoa</taxon>
        <taxon>Ecdysozoa</taxon>
        <taxon>Arthropoda</taxon>
        <taxon>Crustacea</taxon>
        <taxon>Multicrustacea</taxon>
        <taxon>Malacostraca</taxon>
        <taxon>Eumalacostraca</taxon>
        <taxon>Eucarida</taxon>
        <taxon>Decapoda</taxon>
        <taxon>Pleocyemata</taxon>
        <taxon>Anomura</taxon>
        <taxon>Galatheoidea</taxon>
        <taxon>Porcellanidae</taxon>
        <taxon>Petrolisthes</taxon>
    </lineage>
</organism>
<proteinExistence type="predicted"/>
<reference evidence="1" key="1">
    <citation type="submission" date="2023-11" db="EMBL/GenBank/DDBJ databases">
        <title>Genome assemblies of two species of porcelain crab, Petrolisthes cinctipes and Petrolisthes manimaculis (Anomura: Porcellanidae).</title>
        <authorList>
            <person name="Angst P."/>
        </authorList>
    </citation>
    <scope>NUCLEOTIDE SEQUENCE</scope>
    <source>
        <strain evidence="1">PB745_02</strain>
        <tissue evidence="1">Gill</tissue>
    </source>
</reference>
<gene>
    <name evidence="1" type="ORF">Pmani_013357</name>
</gene>
<comment type="caution">
    <text evidence="1">The sequence shown here is derived from an EMBL/GenBank/DDBJ whole genome shotgun (WGS) entry which is preliminary data.</text>
</comment>
<sequence>MWSQLSAQQMRKLSSLVTVVLVSEDVEFLVRMGGWAKENRLLVWRTRLVVVTRLPIPHLQALFSSSWTYSMMNTLVVNVEDSKLISRYK</sequence>
<evidence type="ECO:0000313" key="1">
    <source>
        <dbReference type="EMBL" id="KAK4315440.1"/>
    </source>
</evidence>
<dbReference type="AlphaFoldDB" id="A0AAE1UDR8"/>
<keyword evidence="2" id="KW-1185">Reference proteome</keyword>
<accession>A0AAE1UDR8</accession>
<dbReference type="EMBL" id="JAWZYT010001114">
    <property type="protein sequence ID" value="KAK4315440.1"/>
    <property type="molecule type" value="Genomic_DNA"/>
</dbReference>